<protein>
    <submittedName>
        <fullName evidence="1">Uncharacterized protein</fullName>
    </submittedName>
</protein>
<accession>A0A0A9H4M4</accession>
<organism evidence="1">
    <name type="scientific">Arundo donax</name>
    <name type="common">Giant reed</name>
    <name type="synonym">Donax arundinaceus</name>
    <dbReference type="NCBI Taxonomy" id="35708"/>
    <lineage>
        <taxon>Eukaryota</taxon>
        <taxon>Viridiplantae</taxon>
        <taxon>Streptophyta</taxon>
        <taxon>Embryophyta</taxon>
        <taxon>Tracheophyta</taxon>
        <taxon>Spermatophyta</taxon>
        <taxon>Magnoliopsida</taxon>
        <taxon>Liliopsida</taxon>
        <taxon>Poales</taxon>
        <taxon>Poaceae</taxon>
        <taxon>PACMAD clade</taxon>
        <taxon>Arundinoideae</taxon>
        <taxon>Arundineae</taxon>
        <taxon>Arundo</taxon>
    </lineage>
</organism>
<dbReference type="AlphaFoldDB" id="A0A0A9H4M4"/>
<dbReference type="EMBL" id="GBRH01168080">
    <property type="protein sequence ID" value="JAE29816.1"/>
    <property type="molecule type" value="Transcribed_RNA"/>
</dbReference>
<reference evidence="1" key="2">
    <citation type="journal article" date="2015" name="Data Brief">
        <title>Shoot transcriptome of the giant reed, Arundo donax.</title>
        <authorList>
            <person name="Barrero R.A."/>
            <person name="Guerrero F.D."/>
            <person name="Moolhuijzen P."/>
            <person name="Goolsby J.A."/>
            <person name="Tidwell J."/>
            <person name="Bellgard S.E."/>
            <person name="Bellgard M.I."/>
        </authorList>
    </citation>
    <scope>NUCLEOTIDE SEQUENCE</scope>
    <source>
        <tissue evidence="1">Shoot tissue taken approximately 20 cm above the soil surface</tissue>
    </source>
</reference>
<reference evidence="1" key="1">
    <citation type="submission" date="2014-09" db="EMBL/GenBank/DDBJ databases">
        <authorList>
            <person name="Magalhaes I.L.F."/>
            <person name="Oliveira U."/>
            <person name="Santos F.R."/>
            <person name="Vidigal T.H.D.A."/>
            <person name="Brescovit A.D."/>
            <person name="Santos A.J."/>
        </authorList>
    </citation>
    <scope>NUCLEOTIDE SEQUENCE</scope>
    <source>
        <tissue evidence="1">Shoot tissue taken approximately 20 cm above the soil surface</tissue>
    </source>
</reference>
<evidence type="ECO:0000313" key="1">
    <source>
        <dbReference type="EMBL" id="JAE29816.1"/>
    </source>
</evidence>
<name>A0A0A9H4M4_ARUDO</name>
<proteinExistence type="predicted"/>
<sequence>MACSFNKLVVWNEQLV</sequence>